<dbReference type="EC" id="2.6.1.39" evidence="7"/>
<evidence type="ECO:0000256" key="4">
    <source>
        <dbReference type="ARBA" id="ARBA00023125"/>
    </source>
</evidence>
<dbReference type="Pfam" id="PF00392">
    <property type="entry name" value="GntR"/>
    <property type="match status" value="1"/>
</dbReference>
<dbReference type="InterPro" id="IPR004839">
    <property type="entry name" value="Aminotransferase_I/II_large"/>
</dbReference>
<gene>
    <name evidence="7" type="ORF">MHPYR_50051</name>
</gene>
<evidence type="ECO:0000256" key="1">
    <source>
        <dbReference type="ARBA" id="ARBA00005384"/>
    </source>
</evidence>
<dbReference type="Gene3D" id="1.10.10.10">
    <property type="entry name" value="Winged helix-like DNA-binding domain superfamily/Winged helix DNA-binding domain"/>
    <property type="match status" value="1"/>
</dbReference>
<evidence type="ECO:0000259" key="6">
    <source>
        <dbReference type="PROSITE" id="PS50949"/>
    </source>
</evidence>
<dbReference type="EMBL" id="FLQS01000045">
    <property type="protein sequence ID" value="SBS77884.1"/>
    <property type="molecule type" value="Genomic_DNA"/>
</dbReference>
<dbReference type="CDD" id="cd00609">
    <property type="entry name" value="AAT_like"/>
    <property type="match status" value="1"/>
</dbReference>
<dbReference type="SMART" id="SM00345">
    <property type="entry name" value="HTH_GNTR"/>
    <property type="match status" value="1"/>
</dbReference>
<dbReference type="InterPro" id="IPR000524">
    <property type="entry name" value="Tscrpt_reg_HTH_GntR"/>
</dbReference>
<keyword evidence="3" id="KW-0805">Transcription regulation</keyword>
<dbReference type="PANTHER" id="PTHR46577:SF1">
    <property type="entry name" value="HTH-TYPE TRANSCRIPTIONAL REGULATORY PROTEIN GABR"/>
    <property type="match status" value="1"/>
</dbReference>
<proteinExistence type="inferred from homology"/>
<dbReference type="InterPro" id="IPR015424">
    <property type="entry name" value="PyrdxlP-dep_Trfase"/>
</dbReference>
<dbReference type="AlphaFoldDB" id="A0A1Y5PGT9"/>
<dbReference type="InterPro" id="IPR015421">
    <property type="entry name" value="PyrdxlP-dep_Trfase_major"/>
</dbReference>
<evidence type="ECO:0000256" key="2">
    <source>
        <dbReference type="ARBA" id="ARBA00022898"/>
    </source>
</evidence>
<dbReference type="GO" id="GO:0047536">
    <property type="term" value="F:2-aminoadipate transaminase activity"/>
    <property type="evidence" value="ECO:0007669"/>
    <property type="project" value="UniProtKB-EC"/>
</dbReference>
<dbReference type="InterPro" id="IPR036390">
    <property type="entry name" value="WH_DNA-bd_sf"/>
</dbReference>
<dbReference type="SUPFAM" id="SSF46785">
    <property type="entry name" value="Winged helix' DNA-binding domain"/>
    <property type="match status" value="1"/>
</dbReference>
<keyword evidence="5" id="KW-0804">Transcription</keyword>
<comment type="similarity">
    <text evidence="1">In the C-terminal section; belongs to the class-I pyridoxal-phosphate-dependent aminotransferase family.</text>
</comment>
<keyword evidence="4" id="KW-0238">DNA-binding</keyword>
<dbReference type="InterPro" id="IPR051446">
    <property type="entry name" value="HTH_trans_reg/aminotransferase"/>
</dbReference>
<organism evidence="7">
    <name type="scientific">uncultured Mycobacterium sp</name>
    <dbReference type="NCBI Taxonomy" id="171292"/>
    <lineage>
        <taxon>Bacteria</taxon>
        <taxon>Bacillati</taxon>
        <taxon>Actinomycetota</taxon>
        <taxon>Actinomycetes</taxon>
        <taxon>Mycobacteriales</taxon>
        <taxon>Mycobacteriaceae</taxon>
        <taxon>Mycobacterium</taxon>
        <taxon>environmental samples</taxon>
    </lineage>
</organism>
<keyword evidence="7" id="KW-0032">Aminotransferase</keyword>
<reference evidence="7" key="1">
    <citation type="submission" date="2016-03" db="EMBL/GenBank/DDBJ databases">
        <authorList>
            <person name="Ploux O."/>
        </authorList>
    </citation>
    <scope>NUCLEOTIDE SEQUENCE</scope>
    <source>
        <strain evidence="7">UC10</strain>
    </source>
</reference>
<evidence type="ECO:0000313" key="7">
    <source>
        <dbReference type="EMBL" id="SBS77884.1"/>
    </source>
</evidence>
<dbReference type="InterPro" id="IPR036388">
    <property type="entry name" value="WH-like_DNA-bd_sf"/>
</dbReference>
<evidence type="ECO:0000256" key="3">
    <source>
        <dbReference type="ARBA" id="ARBA00023015"/>
    </source>
</evidence>
<dbReference type="GO" id="GO:0003677">
    <property type="term" value="F:DNA binding"/>
    <property type="evidence" value="ECO:0007669"/>
    <property type="project" value="UniProtKB-KW"/>
</dbReference>
<dbReference type="GO" id="GO:0003700">
    <property type="term" value="F:DNA-binding transcription factor activity"/>
    <property type="evidence" value="ECO:0007669"/>
    <property type="project" value="InterPro"/>
</dbReference>
<dbReference type="Pfam" id="PF00155">
    <property type="entry name" value="Aminotran_1_2"/>
    <property type="match status" value="1"/>
</dbReference>
<dbReference type="GO" id="GO:0030170">
    <property type="term" value="F:pyridoxal phosphate binding"/>
    <property type="evidence" value="ECO:0007669"/>
    <property type="project" value="InterPro"/>
</dbReference>
<dbReference type="CDD" id="cd07377">
    <property type="entry name" value="WHTH_GntR"/>
    <property type="match status" value="1"/>
</dbReference>
<evidence type="ECO:0000256" key="5">
    <source>
        <dbReference type="ARBA" id="ARBA00023163"/>
    </source>
</evidence>
<name>A0A1Y5PGT9_9MYCO</name>
<dbReference type="PRINTS" id="PR00035">
    <property type="entry name" value="HTHGNTR"/>
</dbReference>
<feature type="domain" description="HTH gntR-type" evidence="6">
    <location>
        <begin position="27"/>
        <end position="95"/>
    </location>
</feature>
<dbReference type="Gene3D" id="3.40.640.10">
    <property type="entry name" value="Type I PLP-dependent aspartate aminotransferase-like (Major domain)"/>
    <property type="match status" value="1"/>
</dbReference>
<dbReference type="SUPFAM" id="SSF53383">
    <property type="entry name" value="PLP-dependent transferases"/>
    <property type="match status" value="1"/>
</dbReference>
<dbReference type="PANTHER" id="PTHR46577">
    <property type="entry name" value="HTH-TYPE TRANSCRIPTIONAL REGULATORY PROTEIN GABR"/>
    <property type="match status" value="1"/>
</dbReference>
<accession>A0A1Y5PGT9</accession>
<dbReference type="PROSITE" id="PS50949">
    <property type="entry name" value="HTH_GNTR"/>
    <property type="match status" value="1"/>
</dbReference>
<protein>
    <submittedName>
        <fullName evidence="7">GntR-family protein transcriptional regulator</fullName>
        <ecNumber evidence="7">2.6.1.39</ecNumber>
    </submittedName>
</protein>
<keyword evidence="7" id="KW-0808">Transferase</keyword>
<keyword evidence="2" id="KW-0663">Pyridoxal phosphate</keyword>
<sequence>MENEWATSQSGRAATNGLDLHLDVAGPGLRDALTRALRDAVRTGRLAPGSRLPSSRSLAVDLGVARNTVADAYADLTAEGWLVAVRGSGTRVADRARPRRAAPTATEAAATLRFPAHGLLPGAPNLAEFPRTKWLSAARRALATAPHDAFGYGDPLGRLELRTALADYLARARGVEVTPSGVVICAGFHQGLTLLAHALKARRARTVAVEAYSFEMYRDILRNNGLAVAPVSLDEHGARIDELASVEGIGAVLLTPAHQYPTGAALRPARRNAAVEWARHSDGVLLEDDYDGEFRYDREPVGALQGLDPDRIVYFGSASKSLAPGLRLAWMVPPKTLIPAITAAKGDVDWSSALEQLTLADFITTGAYDRHIRSTRLRYRRRRDELVAALADRAPRVRVTGVAAGLQAVVELPLGTEVLAVQAAAARGLAVKGLSDFRFDVPGAEVPERDALVIGYTTPTDSAWTGALHTLCSVLQAVTE</sequence>